<dbReference type="AlphaFoldDB" id="A0AAE4ME50"/>
<keyword evidence="1" id="KW-0472">Membrane</keyword>
<organism evidence="2 3">
    <name type="scientific">Methanorbis furvi</name>
    <dbReference type="NCBI Taxonomy" id="3028299"/>
    <lineage>
        <taxon>Archaea</taxon>
        <taxon>Methanobacteriati</taxon>
        <taxon>Methanobacteriota</taxon>
        <taxon>Stenosarchaea group</taxon>
        <taxon>Methanomicrobia</taxon>
        <taxon>Methanomicrobiales</taxon>
        <taxon>Methanocorpusculaceae</taxon>
        <taxon>Methanorbis</taxon>
    </lineage>
</organism>
<evidence type="ECO:0000313" key="2">
    <source>
        <dbReference type="EMBL" id="MDV0442088.1"/>
    </source>
</evidence>
<gene>
    <name evidence="2" type="ORF">McpAg1_13130</name>
</gene>
<reference evidence="2" key="1">
    <citation type="submission" date="2023-06" db="EMBL/GenBank/DDBJ databases">
        <title>Genome sequence of Methancorpusculaceae sp. Ag1.</title>
        <authorList>
            <person name="Protasov E."/>
            <person name="Platt K."/>
            <person name="Poehlein A."/>
            <person name="Daniel R."/>
            <person name="Brune A."/>
        </authorList>
    </citation>
    <scope>NUCLEOTIDE SEQUENCE</scope>
    <source>
        <strain evidence="2">Ag1</strain>
    </source>
</reference>
<feature type="transmembrane region" description="Helical" evidence="1">
    <location>
        <begin position="48"/>
        <end position="69"/>
    </location>
</feature>
<protein>
    <submittedName>
        <fullName evidence="2">Uncharacterized protein</fullName>
    </submittedName>
</protein>
<dbReference type="Proteomes" id="UP001273136">
    <property type="component" value="Unassembled WGS sequence"/>
</dbReference>
<sequence>MNVVSCKKNRHGFTQMFNLPIAVILRSVGTPANRLRPFRPHWITAGKFFRFFVGVVSVVFLIVLTHIFFRKYNMCESVIDFSPNKATCTTQQKTEKICQSLSSEVEKDGGD</sequence>
<keyword evidence="1" id="KW-1133">Transmembrane helix</keyword>
<evidence type="ECO:0000256" key="1">
    <source>
        <dbReference type="SAM" id="Phobius"/>
    </source>
</evidence>
<keyword evidence="3" id="KW-1185">Reference proteome</keyword>
<name>A0AAE4ME50_9EURY</name>
<evidence type="ECO:0000313" key="3">
    <source>
        <dbReference type="Proteomes" id="UP001273136"/>
    </source>
</evidence>
<comment type="caution">
    <text evidence="2">The sequence shown here is derived from an EMBL/GenBank/DDBJ whole genome shotgun (WGS) entry which is preliminary data.</text>
</comment>
<dbReference type="EMBL" id="JAWDKA010000006">
    <property type="protein sequence ID" value="MDV0442088.1"/>
    <property type="molecule type" value="Genomic_DNA"/>
</dbReference>
<accession>A0AAE4ME50</accession>
<proteinExistence type="predicted"/>
<keyword evidence="1" id="KW-0812">Transmembrane</keyword>